<dbReference type="InterPro" id="IPR050256">
    <property type="entry name" value="Glycosyltransferase_2"/>
</dbReference>
<dbReference type="PANTHER" id="PTHR48090:SF7">
    <property type="entry name" value="RFBJ PROTEIN"/>
    <property type="match status" value="1"/>
</dbReference>
<dbReference type="EMBL" id="JAMQOL010000057">
    <property type="protein sequence ID" value="MCM4083238.1"/>
    <property type="molecule type" value="Genomic_DNA"/>
</dbReference>
<gene>
    <name evidence="3" type="ORF">LXN57_37390</name>
</gene>
<comment type="caution">
    <text evidence="3">The sequence shown here is derived from an EMBL/GenBank/DDBJ whole genome shotgun (WGS) entry which is preliminary data.</text>
</comment>
<keyword evidence="4" id="KW-1185">Reference proteome</keyword>
<feature type="domain" description="Glycosyltransferase 2-like" evidence="2">
    <location>
        <begin position="4"/>
        <end position="117"/>
    </location>
</feature>
<dbReference type="Proteomes" id="UP001523216">
    <property type="component" value="Unassembled WGS sequence"/>
</dbReference>
<evidence type="ECO:0000256" key="1">
    <source>
        <dbReference type="ARBA" id="ARBA00006739"/>
    </source>
</evidence>
<proteinExistence type="inferred from homology"/>
<comment type="similarity">
    <text evidence="1">Belongs to the glycosyltransferase 2 family.</text>
</comment>
<sequence>MVLLVPVYQPGDGLSRLVSDVRAADPSCPIVLVDDGSSTPVDEPGCTLLRHSVNRGKGAALRTGFAHIAAEHPGEPVVCADGDGQHSAEDIMRVAARVASDDHVVLGVRRVRRMPPRSRLGNAVTRELFRAATGRWVRDTQTGLRGYPGSMLQWLCEVPGERFEYEMNVLLAAVRAGHRIEQVEIATTYLDGNASSHFGSLSDAARVYRSLLRFAIVDRLSL</sequence>
<evidence type="ECO:0000313" key="4">
    <source>
        <dbReference type="Proteomes" id="UP001523216"/>
    </source>
</evidence>
<dbReference type="SUPFAM" id="SSF53448">
    <property type="entry name" value="Nucleotide-diphospho-sugar transferases"/>
    <property type="match status" value="1"/>
</dbReference>
<evidence type="ECO:0000313" key="3">
    <source>
        <dbReference type="EMBL" id="MCM4083238.1"/>
    </source>
</evidence>
<dbReference type="InterPro" id="IPR001173">
    <property type="entry name" value="Glyco_trans_2-like"/>
</dbReference>
<dbReference type="Pfam" id="PF00535">
    <property type="entry name" value="Glycos_transf_2"/>
    <property type="match status" value="1"/>
</dbReference>
<reference evidence="3 4" key="1">
    <citation type="submission" date="2022-06" db="EMBL/GenBank/DDBJ databases">
        <title>Actinoplanes abujensis sp. nov., isolated from Nigerian arid soil.</title>
        <authorList>
            <person name="Ding P."/>
        </authorList>
    </citation>
    <scope>NUCLEOTIDE SEQUENCE [LARGE SCALE GENOMIC DNA]</scope>
    <source>
        <strain evidence="4">TRM88002</strain>
    </source>
</reference>
<dbReference type="PANTHER" id="PTHR48090">
    <property type="entry name" value="UNDECAPRENYL-PHOSPHATE 4-DEOXY-4-FORMAMIDO-L-ARABINOSE TRANSFERASE-RELATED"/>
    <property type="match status" value="1"/>
</dbReference>
<evidence type="ECO:0000259" key="2">
    <source>
        <dbReference type="Pfam" id="PF00535"/>
    </source>
</evidence>
<protein>
    <submittedName>
        <fullName evidence="3">Glycosyltransferase family 2 protein</fullName>
    </submittedName>
</protein>
<dbReference type="Gene3D" id="3.90.550.10">
    <property type="entry name" value="Spore Coat Polysaccharide Biosynthesis Protein SpsA, Chain A"/>
    <property type="match status" value="1"/>
</dbReference>
<dbReference type="RefSeq" id="WP_251802950.1">
    <property type="nucleotide sequence ID" value="NZ_JAMQOL010000057.1"/>
</dbReference>
<organism evidence="3 4">
    <name type="scientific">Paractinoplanes hotanensis</name>
    <dbReference type="NCBI Taxonomy" id="2906497"/>
    <lineage>
        <taxon>Bacteria</taxon>
        <taxon>Bacillati</taxon>
        <taxon>Actinomycetota</taxon>
        <taxon>Actinomycetes</taxon>
        <taxon>Micromonosporales</taxon>
        <taxon>Micromonosporaceae</taxon>
        <taxon>Paractinoplanes</taxon>
    </lineage>
</organism>
<accession>A0ABT0YCM1</accession>
<dbReference type="CDD" id="cd04179">
    <property type="entry name" value="DPM_DPG-synthase_like"/>
    <property type="match status" value="1"/>
</dbReference>
<dbReference type="InterPro" id="IPR029044">
    <property type="entry name" value="Nucleotide-diphossugar_trans"/>
</dbReference>
<name>A0ABT0YCM1_9ACTN</name>